<keyword evidence="2" id="KW-1185">Reference proteome</keyword>
<proteinExistence type="predicted"/>
<dbReference type="RefSeq" id="WP_230438881.1">
    <property type="nucleotide sequence ID" value="NZ_CP087715.1"/>
</dbReference>
<comment type="caution">
    <text evidence="1">The sequence shown here is derived from an EMBL/GenBank/DDBJ whole genome shotgun (WGS) entry which is preliminary data.</text>
</comment>
<accession>A0ABW3UBA0</accession>
<organism evidence="1 2">
    <name type="scientific">Microbulbifer celer</name>
    <dbReference type="NCBI Taxonomy" id="435905"/>
    <lineage>
        <taxon>Bacteria</taxon>
        <taxon>Pseudomonadati</taxon>
        <taxon>Pseudomonadota</taxon>
        <taxon>Gammaproteobacteria</taxon>
        <taxon>Cellvibrionales</taxon>
        <taxon>Microbulbiferaceae</taxon>
        <taxon>Microbulbifer</taxon>
    </lineage>
</organism>
<dbReference type="InterPro" id="IPR007495">
    <property type="entry name" value="NqrM"/>
</dbReference>
<dbReference type="PANTHER" id="PTHR40691:SF3">
    <property type="entry name" value="(NA+)-NQR MATURATION NQRM"/>
    <property type="match status" value="1"/>
</dbReference>
<reference evidence="2" key="1">
    <citation type="journal article" date="2019" name="Int. J. Syst. Evol. Microbiol.">
        <title>The Global Catalogue of Microorganisms (GCM) 10K type strain sequencing project: providing services to taxonomists for standard genome sequencing and annotation.</title>
        <authorList>
            <consortium name="The Broad Institute Genomics Platform"/>
            <consortium name="The Broad Institute Genome Sequencing Center for Infectious Disease"/>
            <person name="Wu L."/>
            <person name="Ma J."/>
        </authorList>
    </citation>
    <scope>NUCLEOTIDE SEQUENCE [LARGE SCALE GENOMIC DNA]</scope>
    <source>
        <strain evidence="2">CCUG 54356</strain>
    </source>
</reference>
<dbReference type="EMBL" id="JBHTLR010000019">
    <property type="protein sequence ID" value="MFD1217761.1"/>
    <property type="molecule type" value="Genomic_DNA"/>
</dbReference>
<dbReference type="Proteomes" id="UP001597264">
    <property type="component" value="Unassembled WGS sequence"/>
</dbReference>
<evidence type="ECO:0000313" key="2">
    <source>
        <dbReference type="Proteomes" id="UP001597264"/>
    </source>
</evidence>
<name>A0ABW3UBA0_9GAMM</name>
<gene>
    <name evidence="1" type="primary">nqrM</name>
    <name evidence="1" type="ORF">ACFQ2X_14210</name>
</gene>
<dbReference type="Pfam" id="PF04400">
    <property type="entry name" value="NqrM"/>
    <property type="match status" value="1"/>
</dbReference>
<evidence type="ECO:0000313" key="1">
    <source>
        <dbReference type="EMBL" id="MFD1217761.1"/>
    </source>
</evidence>
<protein>
    <submittedName>
        <fullName evidence="1">(Na+)-NQR maturation NqrM</fullName>
    </submittedName>
</protein>
<sequence>MTIYILAFVVMLLIITGMALGAIVQNKPLKGSCGGLNNIGMKRDCDICGGDDDECEKEQERQRKIAEAKTARADLAYDASKPKH</sequence>
<dbReference type="PANTHER" id="PTHR40691">
    <property type="entry name" value="(NA+)-NQR MATURATION NQRM"/>
    <property type="match status" value="1"/>
</dbReference>